<sequence length="178" mass="19795">MSVHASVYTPHAACPSNLRTFNADGSRINPSTSSHHDSQKLLPKNDSNNNNNSVTQDPLLDKTYAITPHRVRSQLLVNNLKASGILPYQADETGRPPQLKHSARGLEAIGFDENASMYSSYKGEGQRRVWKDDGGGKEKKVGGKRRFLKKLVGKGEEKGEKLRKGGRVLVDDWDDFMY</sequence>
<evidence type="ECO:0000313" key="2">
    <source>
        <dbReference type="EMBL" id="KAF6226127.1"/>
    </source>
</evidence>
<gene>
    <name evidence="2" type="ORF">HO133_008993</name>
</gene>
<evidence type="ECO:0000313" key="3">
    <source>
        <dbReference type="Proteomes" id="UP000593566"/>
    </source>
</evidence>
<feature type="region of interest" description="Disordered" evidence="1">
    <location>
        <begin position="24"/>
        <end position="56"/>
    </location>
</feature>
<name>A0A8H6CMA6_9LECA</name>
<keyword evidence="3" id="KW-1185">Reference proteome</keyword>
<comment type="caution">
    <text evidence="2">The sequence shown here is derived from an EMBL/GenBank/DDBJ whole genome shotgun (WGS) entry which is preliminary data.</text>
</comment>
<reference evidence="2 3" key="1">
    <citation type="journal article" date="2020" name="Genomics">
        <title>Complete, high-quality genomes from long-read metagenomic sequencing of two wolf lichen thalli reveals enigmatic genome architecture.</title>
        <authorList>
            <person name="McKenzie S.K."/>
            <person name="Walston R.F."/>
            <person name="Allen J.L."/>
        </authorList>
    </citation>
    <scope>NUCLEOTIDE SEQUENCE [LARGE SCALE GENOMIC DNA]</scope>
    <source>
        <strain evidence="2">WasteWater1</strain>
    </source>
</reference>
<proteinExistence type="predicted"/>
<dbReference type="EMBL" id="JACCJB010000006">
    <property type="protein sequence ID" value="KAF6226127.1"/>
    <property type="molecule type" value="Genomic_DNA"/>
</dbReference>
<dbReference type="RefSeq" id="XP_037154680.1">
    <property type="nucleotide sequence ID" value="XM_037299854.1"/>
</dbReference>
<dbReference type="Proteomes" id="UP000593566">
    <property type="component" value="Unassembled WGS sequence"/>
</dbReference>
<evidence type="ECO:0000256" key="1">
    <source>
        <dbReference type="SAM" id="MobiDB-lite"/>
    </source>
</evidence>
<dbReference type="GeneID" id="59337388"/>
<accession>A0A8H6CMA6</accession>
<organism evidence="2 3">
    <name type="scientific">Letharia lupina</name>
    <dbReference type="NCBI Taxonomy" id="560253"/>
    <lineage>
        <taxon>Eukaryota</taxon>
        <taxon>Fungi</taxon>
        <taxon>Dikarya</taxon>
        <taxon>Ascomycota</taxon>
        <taxon>Pezizomycotina</taxon>
        <taxon>Lecanoromycetes</taxon>
        <taxon>OSLEUM clade</taxon>
        <taxon>Lecanoromycetidae</taxon>
        <taxon>Lecanorales</taxon>
        <taxon>Lecanorineae</taxon>
        <taxon>Parmeliaceae</taxon>
        <taxon>Letharia</taxon>
    </lineage>
</organism>
<dbReference type="AlphaFoldDB" id="A0A8H6CMA6"/>
<protein>
    <submittedName>
        <fullName evidence="2">Uncharacterized protein</fullName>
    </submittedName>
</protein>